<evidence type="ECO:0000256" key="3">
    <source>
        <dbReference type="SAM" id="SignalP"/>
    </source>
</evidence>
<comment type="caution">
    <text evidence="4">The sequence shown here is derived from an EMBL/GenBank/DDBJ whole genome shotgun (WGS) entry which is preliminary data.</text>
</comment>
<dbReference type="EMBL" id="NHYE01000859">
    <property type="protein sequence ID" value="PPR02277.1"/>
    <property type="molecule type" value="Genomic_DNA"/>
</dbReference>
<feature type="region of interest" description="Disordered" evidence="1">
    <location>
        <begin position="220"/>
        <end position="246"/>
    </location>
</feature>
<dbReference type="Proteomes" id="UP000284706">
    <property type="component" value="Unassembled WGS sequence"/>
</dbReference>
<evidence type="ECO:0000313" key="4">
    <source>
        <dbReference type="EMBL" id="PPR02277.1"/>
    </source>
</evidence>
<reference evidence="4 5" key="1">
    <citation type="journal article" date="2018" name="Evol. Lett.">
        <title>Horizontal gene cluster transfer increased hallucinogenic mushroom diversity.</title>
        <authorList>
            <person name="Reynolds H.T."/>
            <person name="Vijayakumar V."/>
            <person name="Gluck-Thaler E."/>
            <person name="Korotkin H.B."/>
            <person name="Matheny P.B."/>
            <person name="Slot J.C."/>
        </authorList>
    </citation>
    <scope>NUCLEOTIDE SEQUENCE [LARGE SCALE GENOMIC DNA]</scope>
    <source>
        <strain evidence="4 5">SRW20</strain>
    </source>
</reference>
<dbReference type="InParanoid" id="A0A409YGY0"/>
<dbReference type="OrthoDB" id="8062037at2759"/>
<evidence type="ECO:0000256" key="2">
    <source>
        <dbReference type="SAM" id="Phobius"/>
    </source>
</evidence>
<feature type="signal peptide" evidence="3">
    <location>
        <begin position="1"/>
        <end position="28"/>
    </location>
</feature>
<feature type="transmembrane region" description="Helical" evidence="2">
    <location>
        <begin position="264"/>
        <end position="288"/>
    </location>
</feature>
<evidence type="ECO:0000256" key="1">
    <source>
        <dbReference type="SAM" id="MobiDB-lite"/>
    </source>
</evidence>
<evidence type="ECO:0000313" key="5">
    <source>
        <dbReference type="Proteomes" id="UP000284706"/>
    </source>
</evidence>
<dbReference type="STRING" id="231916.A0A409YGY0"/>
<organism evidence="4 5">
    <name type="scientific">Gymnopilus dilepis</name>
    <dbReference type="NCBI Taxonomy" id="231916"/>
    <lineage>
        <taxon>Eukaryota</taxon>
        <taxon>Fungi</taxon>
        <taxon>Dikarya</taxon>
        <taxon>Basidiomycota</taxon>
        <taxon>Agaricomycotina</taxon>
        <taxon>Agaricomycetes</taxon>
        <taxon>Agaricomycetidae</taxon>
        <taxon>Agaricales</taxon>
        <taxon>Agaricineae</taxon>
        <taxon>Hymenogastraceae</taxon>
        <taxon>Gymnopilus</taxon>
    </lineage>
</organism>
<keyword evidence="3" id="KW-0732">Signal</keyword>
<keyword evidence="5" id="KW-1185">Reference proteome</keyword>
<feature type="compositionally biased region" description="Low complexity" evidence="1">
    <location>
        <begin position="220"/>
        <end position="237"/>
    </location>
</feature>
<accession>A0A409YGY0</accession>
<keyword evidence="2" id="KW-0812">Transmembrane</keyword>
<name>A0A409YGY0_9AGAR</name>
<proteinExistence type="predicted"/>
<sequence length="289" mass="29812">MRAFALQLLYLQLAALTLALAGWAYVPAAPSNATALASGIDYTNKSVLFIQWYNNGSWTTPIQSLLTNGPSETSKAMLVYFSEDNVTDVTPPSTTPWIAYISCDKNSTKPSALDEDIFTLAHAKGAASALLYSSFSSTCTLNPNCCDTPMNVFSLETSLAYGVIEQQFGRAPFLPSNTTITDYDSATLNNSLGSIAQSIQAGAPLSAGFLFAMLEVGNGTDSTSSPSSPSTGNTNSTGAGGAGGNDTGTGPASIGFALGQGGDLGLRVVFVTCSVAFLLHVLALGGIIP</sequence>
<keyword evidence="2" id="KW-0472">Membrane</keyword>
<protein>
    <submittedName>
        <fullName evidence="4">Uncharacterized protein</fullName>
    </submittedName>
</protein>
<dbReference type="AlphaFoldDB" id="A0A409YGY0"/>
<gene>
    <name evidence="4" type="ORF">CVT26_011696</name>
</gene>
<feature type="chain" id="PRO_5019094520" evidence="3">
    <location>
        <begin position="29"/>
        <end position="289"/>
    </location>
</feature>
<keyword evidence="2" id="KW-1133">Transmembrane helix</keyword>